<dbReference type="RefSeq" id="WP_011831661.1">
    <property type="nucleotide sequence ID" value="NC_008826.1"/>
</dbReference>
<dbReference type="HOGENOM" id="CLU_2206950_0_0_4"/>
<dbReference type="KEGG" id="mpt:Mpe_B0298"/>
<gene>
    <name evidence="1" type="ordered locus">Mpe_B0298</name>
</gene>
<name>A2SND4_METPP</name>
<protein>
    <submittedName>
        <fullName evidence="1">Uncharacterized protein</fullName>
    </submittedName>
</protein>
<dbReference type="Proteomes" id="UP000000366">
    <property type="component" value="Plasmid RPME01"/>
</dbReference>
<evidence type="ECO:0000313" key="1">
    <source>
        <dbReference type="EMBL" id="ABM97073.1"/>
    </source>
</evidence>
<keyword evidence="2" id="KW-1185">Reference proteome</keyword>
<dbReference type="AlphaFoldDB" id="A2SND4"/>
<dbReference type="EMBL" id="CP000556">
    <property type="protein sequence ID" value="ABM97073.1"/>
    <property type="molecule type" value="Genomic_DNA"/>
</dbReference>
<proteinExistence type="predicted"/>
<reference evidence="1 2" key="1">
    <citation type="journal article" date="2007" name="J. Bacteriol.">
        <title>Whole-genome analysis of the methyl tert-butyl ether-degrading beta-proteobacterium Methylibium petroleiphilum PM1.</title>
        <authorList>
            <person name="Kane S.R."/>
            <person name="Chakicherla A.Y."/>
            <person name="Chain P.S.G."/>
            <person name="Schmidt R."/>
            <person name="Shin M.W."/>
            <person name="Legler T.C."/>
            <person name="Scow K.M."/>
            <person name="Larimer F.W."/>
            <person name="Lucas S.M."/>
            <person name="Richardson P.M."/>
            <person name="Hristova K.R."/>
        </authorList>
    </citation>
    <scope>NUCLEOTIDE SEQUENCE [LARGE SCALE GENOMIC DNA]</scope>
    <source>
        <strain evidence="2">ATCC BAA-1232 / LMG 22953 / PM1</strain>
        <plasmid evidence="1 2">RPME01</plasmid>
    </source>
</reference>
<organism evidence="1 2">
    <name type="scientific">Methylibium petroleiphilum (strain ATCC BAA-1232 / LMG 22953 / PM1)</name>
    <dbReference type="NCBI Taxonomy" id="420662"/>
    <lineage>
        <taxon>Bacteria</taxon>
        <taxon>Pseudomonadati</taxon>
        <taxon>Pseudomonadota</taxon>
        <taxon>Betaproteobacteria</taxon>
        <taxon>Burkholderiales</taxon>
        <taxon>Sphaerotilaceae</taxon>
        <taxon>Methylibium</taxon>
    </lineage>
</organism>
<geneLocation type="plasmid" evidence="1 2">
    <name>RPME01</name>
</geneLocation>
<evidence type="ECO:0000313" key="2">
    <source>
        <dbReference type="Proteomes" id="UP000000366"/>
    </source>
</evidence>
<accession>A2SND4</accession>
<keyword evidence="1" id="KW-0614">Plasmid</keyword>
<sequence length="107" mass="12332">MKAINILDRNGTPVTVGAKVMVQRCVGRYGRVDQVEGTIEQFVEHHGAVLRLNQPARRRMRDHEVWVKPGEQLYVSFPGKLDGDSLTCFNRFEDFEHGHETWVQVIQ</sequence>